<organism evidence="2 3">
    <name type="scientific">Paramagnetospirillum marisnigri</name>
    <dbReference type="NCBI Taxonomy" id="1285242"/>
    <lineage>
        <taxon>Bacteria</taxon>
        <taxon>Pseudomonadati</taxon>
        <taxon>Pseudomonadota</taxon>
        <taxon>Alphaproteobacteria</taxon>
        <taxon>Rhodospirillales</taxon>
        <taxon>Magnetospirillaceae</taxon>
        <taxon>Paramagnetospirillum</taxon>
    </lineage>
</organism>
<dbReference type="InterPro" id="IPR036390">
    <property type="entry name" value="WH_DNA-bd_sf"/>
</dbReference>
<accession>A0A178MVX1</accession>
<dbReference type="SUPFAM" id="SSF46785">
    <property type="entry name" value="Winged helix' DNA-binding domain"/>
    <property type="match status" value="1"/>
</dbReference>
<dbReference type="GO" id="GO:0003700">
    <property type="term" value="F:DNA-binding transcription factor activity"/>
    <property type="evidence" value="ECO:0007669"/>
    <property type="project" value="InterPro"/>
</dbReference>
<dbReference type="Gene3D" id="1.10.10.10">
    <property type="entry name" value="Winged helix-like DNA-binding domain superfamily/Winged helix DNA-binding domain"/>
    <property type="match status" value="1"/>
</dbReference>
<proteinExistence type="predicted"/>
<dbReference type="PROSITE" id="PS50995">
    <property type="entry name" value="HTH_MARR_2"/>
    <property type="match status" value="1"/>
</dbReference>
<dbReference type="EMBL" id="LWQT01000028">
    <property type="protein sequence ID" value="OAN54697.1"/>
    <property type="molecule type" value="Genomic_DNA"/>
</dbReference>
<feature type="domain" description="HTH marR-type" evidence="1">
    <location>
        <begin position="1"/>
        <end position="123"/>
    </location>
</feature>
<dbReference type="PANTHER" id="PTHR33164:SF43">
    <property type="entry name" value="HTH-TYPE TRANSCRIPTIONAL REPRESSOR YETL"/>
    <property type="match status" value="1"/>
</dbReference>
<dbReference type="PRINTS" id="PR00598">
    <property type="entry name" value="HTHMARR"/>
</dbReference>
<dbReference type="STRING" id="1285242.A6A04_11930"/>
<dbReference type="OrthoDB" id="9812268at2"/>
<dbReference type="PANTHER" id="PTHR33164">
    <property type="entry name" value="TRANSCRIPTIONAL REGULATOR, MARR FAMILY"/>
    <property type="match status" value="1"/>
</dbReference>
<dbReference type="Proteomes" id="UP000078428">
    <property type="component" value="Unassembled WGS sequence"/>
</dbReference>
<dbReference type="AlphaFoldDB" id="A0A178MVX1"/>
<evidence type="ECO:0000259" key="1">
    <source>
        <dbReference type="PROSITE" id="PS50995"/>
    </source>
</evidence>
<dbReference type="SMART" id="SM00347">
    <property type="entry name" value="HTH_MARR"/>
    <property type="match status" value="1"/>
</dbReference>
<dbReference type="InterPro" id="IPR000835">
    <property type="entry name" value="HTH_MarR-typ"/>
</dbReference>
<protein>
    <submittedName>
        <fullName evidence="2">MarR family transcriptional regulator</fullName>
    </submittedName>
</protein>
<name>A0A178MVX1_9PROT</name>
<dbReference type="GO" id="GO:0006950">
    <property type="term" value="P:response to stress"/>
    <property type="evidence" value="ECO:0007669"/>
    <property type="project" value="TreeGrafter"/>
</dbReference>
<comment type="caution">
    <text evidence="2">The sequence shown here is derived from an EMBL/GenBank/DDBJ whole genome shotgun (WGS) entry which is preliminary data.</text>
</comment>
<gene>
    <name evidence="2" type="ORF">A6A04_11930</name>
</gene>
<evidence type="ECO:0000313" key="3">
    <source>
        <dbReference type="Proteomes" id="UP000078428"/>
    </source>
</evidence>
<reference evidence="2 3" key="1">
    <citation type="submission" date="2016-04" db="EMBL/GenBank/DDBJ databases">
        <title>Draft genome sequence of freshwater magnetotactic bacteria Magnetospirillum marisnigri SP-1 and Magnetospirillum moscoviense BB-1.</title>
        <authorList>
            <person name="Koziaeva V."/>
            <person name="Dziuba M.V."/>
            <person name="Ivanov T.M."/>
            <person name="Kuznetsov B."/>
            <person name="Grouzdev D.S."/>
        </authorList>
    </citation>
    <scope>NUCLEOTIDE SEQUENCE [LARGE SCALE GENOMIC DNA]</scope>
    <source>
        <strain evidence="2 3">SP-1</strain>
    </source>
</reference>
<dbReference type="InterPro" id="IPR039422">
    <property type="entry name" value="MarR/SlyA-like"/>
</dbReference>
<sequence length="123" mass="13323">MGINLKAVQALDLWRGAIVESVRRDAPDLSARQMALLLTVYLTPPPHTVRGLAATLNISKPAITRALDRLTEFGLVKRKVDDQDRRSVLIQRTVKGSVFLREFGDIIVTAAAAAGESATTGQT</sequence>
<dbReference type="RefSeq" id="WP_068489626.1">
    <property type="nucleotide sequence ID" value="NZ_LWQT01000028.1"/>
</dbReference>
<dbReference type="InterPro" id="IPR036388">
    <property type="entry name" value="WH-like_DNA-bd_sf"/>
</dbReference>
<evidence type="ECO:0000313" key="2">
    <source>
        <dbReference type="EMBL" id="OAN54697.1"/>
    </source>
</evidence>
<dbReference type="Pfam" id="PF12802">
    <property type="entry name" value="MarR_2"/>
    <property type="match status" value="1"/>
</dbReference>
<keyword evidence="3" id="KW-1185">Reference proteome</keyword>